<name>A0A517QVL5_9PLAN</name>
<feature type="domain" description="HTH tetR-type" evidence="5">
    <location>
        <begin position="13"/>
        <end position="73"/>
    </location>
</feature>
<dbReference type="InterPro" id="IPR009057">
    <property type="entry name" value="Homeodomain-like_sf"/>
</dbReference>
<dbReference type="PANTHER" id="PTHR30055:SF146">
    <property type="entry name" value="HTH-TYPE TRANSCRIPTIONAL DUAL REGULATOR CECR"/>
    <property type="match status" value="1"/>
</dbReference>
<dbReference type="InterPro" id="IPR050109">
    <property type="entry name" value="HTH-type_TetR-like_transc_reg"/>
</dbReference>
<dbReference type="Proteomes" id="UP000317318">
    <property type="component" value="Chromosome"/>
</dbReference>
<keyword evidence="2 4" id="KW-0238">DNA-binding</keyword>
<evidence type="ECO:0000256" key="4">
    <source>
        <dbReference type="PROSITE-ProRule" id="PRU00335"/>
    </source>
</evidence>
<evidence type="ECO:0000256" key="3">
    <source>
        <dbReference type="ARBA" id="ARBA00023163"/>
    </source>
</evidence>
<evidence type="ECO:0000256" key="2">
    <source>
        <dbReference type="ARBA" id="ARBA00023125"/>
    </source>
</evidence>
<keyword evidence="7" id="KW-1185">Reference proteome</keyword>
<evidence type="ECO:0000259" key="5">
    <source>
        <dbReference type="PROSITE" id="PS50977"/>
    </source>
</evidence>
<evidence type="ECO:0000256" key="1">
    <source>
        <dbReference type="ARBA" id="ARBA00023015"/>
    </source>
</evidence>
<dbReference type="Gene3D" id="1.10.357.10">
    <property type="entry name" value="Tetracycline Repressor, domain 2"/>
    <property type="match status" value="1"/>
</dbReference>
<dbReference type="KEGG" id="svp:Pan189_00140"/>
<dbReference type="EMBL" id="CP036268">
    <property type="protein sequence ID" value="QDT35661.1"/>
    <property type="molecule type" value="Genomic_DNA"/>
</dbReference>
<reference evidence="6 7" key="1">
    <citation type="submission" date="2019-02" db="EMBL/GenBank/DDBJ databases">
        <title>Deep-cultivation of Planctomycetes and their phenomic and genomic characterization uncovers novel biology.</title>
        <authorList>
            <person name="Wiegand S."/>
            <person name="Jogler M."/>
            <person name="Boedeker C."/>
            <person name="Pinto D."/>
            <person name="Vollmers J."/>
            <person name="Rivas-Marin E."/>
            <person name="Kohn T."/>
            <person name="Peeters S.H."/>
            <person name="Heuer A."/>
            <person name="Rast P."/>
            <person name="Oberbeckmann S."/>
            <person name="Bunk B."/>
            <person name="Jeske O."/>
            <person name="Meyerdierks A."/>
            <person name="Storesund J.E."/>
            <person name="Kallscheuer N."/>
            <person name="Luecker S."/>
            <person name="Lage O.M."/>
            <person name="Pohl T."/>
            <person name="Merkel B.J."/>
            <person name="Hornburger P."/>
            <person name="Mueller R.-W."/>
            <person name="Bruemmer F."/>
            <person name="Labrenz M."/>
            <person name="Spormann A.M."/>
            <person name="Op den Camp H."/>
            <person name="Overmann J."/>
            <person name="Amann R."/>
            <person name="Jetten M.S.M."/>
            <person name="Mascher T."/>
            <person name="Medema M.H."/>
            <person name="Devos D.P."/>
            <person name="Kaster A.-K."/>
            <person name="Ovreas L."/>
            <person name="Rohde M."/>
            <person name="Galperin M.Y."/>
            <person name="Jogler C."/>
        </authorList>
    </citation>
    <scope>NUCLEOTIDE SEQUENCE [LARGE SCALE GENOMIC DNA]</scope>
    <source>
        <strain evidence="6 7">Pan189</strain>
    </source>
</reference>
<dbReference type="OrthoDB" id="9814200at2"/>
<organism evidence="6 7">
    <name type="scientific">Stratiformator vulcanicus</name>
    <dbReference type="NCBI Taxonomy" id="2527980"/>
    <lineage>
        <taxon>Bacteria</taxon>
        <taxon>Pseudomonadati</taxon>
        <taxon>Planctomycetota</taxon>
        <taxon>Planctomycetia</taxon>
        <taxon>Planctomycetales</taxon>
        <taxon>Planctomycetaceae</taxon>
        <taxon>Stratiformator</taxon>
    </lineage>
</organism>
<protein>
    <submittedName>
        <fullName evidence="6">Fatty acid metabolism regulator protein</fullName>
    </submittedName>
</protein>
<gene>
    <name evidence="6" type="primary">fadR</name>
    <name evidence="6" type="ORF">Pan189_00140</name>
</gene>
<dbReference type="GO" id="GO:0000976">
    <property type="term" value="F:transcription cis-regulatory region binding"/>
    <property type="evidence" value="ECO:0007669"/>
    <property type="project" value="TreeGrafter"/>
</dbReference>
<keyword evidence="1" id="KW-0805">Transcription regulation</keyword>
<feature type="DNA-binding region" description="H-T-H motif" evidence="4">
    <location>
        <begin position="36"/>
        <end position="55"/>
    </location>
</feature>
<dbReference type="Gene3D" id="1.10.10.60">
    <property type="entry name" value="Homeodomain-like"/>
    <property type="match status" value="1"/>
</dbReference>
<dbReference type="SUPFAM" id="SSF46689">
    <property type="entry name" value="Homeodomain-like"/>
    <property type="match status" value="1"/>
</dbReference>
<dbReference type="Pfam" id="PF00440">
    <property type="entry name" value="TetR_N"/>
    <property type="match status" value="1"/>
</dbReference>
<dbReference type="InterPro" id="IPR001647">
    <property type="entry name" value="HTH_TetR"/>
</dbReference>
<evidence type="ECO:0000313" key="7">
    <source>
        <dbReference type="Proteomes" id="UP000317318"/>
    </source>
</evidence>
<dbReference type="FunFam" id="1.10.10.60:FF:000141">
    <property type="entry name" value="TetR family transcriptional regulator"/>
    <property type="match status" value="1"/>
</dbReference>
<accession>A0A517QVL5</accession>
<dbReference type="GO" id="GO:0003700">
    <property type="term" value="F:DNA-binding transcription factor activity"/>
    <property type="evidence" value="ECO:0007669"/>
    <property type="project" value="TreeGrafter"/>
</dbReference>
<dbReference type="AlphaFoldDB" id="A0A517QVL5"/>
<dbReference type="PROSITE" id="PS50977">
    <property type="entry name" value="HTH_TETR_2"/>
    <property type="match status" value="1"/>
</dbReference>
<sequence length="244" mass="27542">MTLRSTRKQREFEQREALILDVARRLLNDRGYFGFNMDDIAAEIEYSKGTVYQHFKSKEDVLMGLAAAATGKRVEMFARAATFQGRPRERMTAIGCAAQLFVRLFPDHFRVEQVLQMSSIRGKTAEVRQEKLMASEGRCMAIIAGIIRDGIAHGDLSLPKDEPPENIGFGLWSLCMGGYTIAHGAPVAELGITDPYRAIVHNYHHYLDGIRWEPLSTAFDHDAVWERAGRELFSEEMKMVETAA</sequence>
<proteinExistence type="predicted"/>
<dbReference type="PANTHER" id="PTHR30055">
    <property type="entry name" value="HTH-TYPE TRANSCRIPTIONAL REGULATOR RUTR"/>
    <property type="match status" value="1"/>
</dbReference>
<dbReference type="RefSeq" id="WP_145361934.1">
    <property type="nucleotide sequence ID" value="NZ_CP036268.1"/>
</dbReference>
<evidence type="ECO:0000313" key="6">
    <source>
        <dbReference type="EMBL" id="QDT35661.1"/>
    </source>
</evidence>
<dbReference type="PRINTS" id="PR00455">
    <property type="entry name" value="HTHTETR"/>
</dbReference>
<keyword evidence="3" id="KW-0804">Transcription</keyword>